<organism evidence="10">
    <name type="scientific">uncultured Dysgonomonas sp</name>
    <dbReference type="NCBI Taxonomy" id="206096"/>
    <lineage>
        <taxon>Bacteria</taxon>
        <taxon>Pseudomonadati</taxon>
        <taxon>Bacteroidota</taxon>
        <taxon>Bacteroidia</taxon>
        <taxon>Bacteroidales</taxon>
        <taxon>Dysgonomonadaceae</taxon>
        <taxon>Dysgonomonas</taxon>
        <taxon>environmental samples</taxon>
    </lineage>
</organism>
<keyword evidence="3" id="KW-0813">Transport</keyword>
<keyword evidence="5" id="KW-0812">Transmembrane</keyword>
<feature type="coiled-coil region" evidence="8">
    <location>
        <begin position="353"/>
        <end position="410"/>
    </location>
</feature>
<evidence type="ECO:0000256" key="8">
    <source>
        <dbReference type="SAM" id="Coils"/>
    </source>
</evidence>
<keyword evidence="8" id="KW-0175">Coiled coil</keyword>
<dbReference type="RefSeq" id="WP_296949489.1">
    <property type="nucleotide sequence ID" value="NZ_LT599021.1"/>
</dbReference>
<dbReference type="GO" id="GO:1990281">
    <property type="term" value="C:efflux pump complex"/>
    <property type="evidence" value="ECO:0007669"/>
    <property type="project" value="TreeGrafter"/>
</dbReference>
<dbReference type="InterPro" id="IPR003423">
    <property type="entry name" value="OMP_efflux"/>
</dbReference>
<dbReference type="GO" id="GO:0015288">
    <property type="term" value="F:porin activity"/>
    <property type="evidence" value="ECO:0007669"/>
    <property type="project" value="TreeGrafter"/>
</dbReference>
<feature type="signal peptide" evidence="9">
    <location>
        <begin position="1"/>
        <end position="22"/>
    </location>
</feature>
<evidence type="ECO:0000256" key="1">
    <source>
        <dbReference type="ARBA" id="ARBA00004442"/>
    </source>
</evidence>
<name>A0A212JNZ1_9BACT</name>
<evidence type="ECO:0000256" key="9">
    <source>
        <dbReference type="SAM" id="SignalP"/>
    </source>
</evidence>
<dbReference type="InterPro" id="IPR051906">
    <property type="entry name" value="TolC-like"/>
</dbReference>
<dbReference type="GO" id="GO:0015562">
    <property type="term" value="F:efflux transmembrane transporter activity"/>
    <property type="evidence" value="ECO:0007669"/>
    <property type="project" value="InterPro"/>
</dbReference>
<evidence type="ECO:0000256" key="7">
    <source>
        <dbReference type="ARBA" id="ARBA00023237"/>
    </source>
</evidence>
<dbReference type="EMBL" id="FLUL01000001">
    <property type="protein sequence ID" value="SBW01035.1"/>
    <property type="molecule type" value="Genomic_DNA"/>
</dbReference>
<accession>A0A212JNZ1</accession>
<dbReference type="Pfam" id="PF02321">
    <property type="entry name" value="OEP"/>
    <property type="match status" value="2"/>
</dbReference>
<keyword evidence="6" id="KW-0472">Membrane</keyword>
<evidence type="ECO:0000256" key="6">
    <source>
        <dbReference type="ARBA" id="ARBA00023136"/>
    </source>
</evidence>
<comment type="similarity">
    <text evidence="2">Belongs to the outer membrane factor (OMF) (TC 1.B.17) family.</text>
</comment>
<keyword evidence="4" id="KW-1134">Transmembrane beta strand</keyword>
<sequence length="464" mass="51737">MNTKSLGLALFFFFSIASTVSAQQFLSLEQCRQLAIENNKSLKIASEQERIAYYEKKDALTKFFPEISFTGAYLRNEKNLYLIPSSAIPTSIPLPIEIPGIGNNIPIDDKIRNSIHDLGKVDIKNVWAGGFTLTQPLFMGGKIVAYNDLRSYAQDLAKTMKETQMTEVIVEVDNAYWQVVSVANKKKLAEAYVKLMQKMDSDISAMEQEGVATKADRLSVNVKLNEAEMTLTKAENGLSLSKMLLAQICGLEINDQLTLKDENITNIATDEGVDAIPNIDEAILNRTEIRSLELATKIYGKKEKIAVAEFMPNVALTANYLWTNPNLFDGLENKFAGMWNVGVLLKVPLNFASNSAKLNVAKAETRIKQFEMEDAKEKIKLQINQSAYKLSEANKKLKTAQKNTEKADENLRYANVGFEEGVIPSSDVIAAHTAWLSAHSDLIDAQIDIILCRIYLNKALGRKF</sequence>
<evidence type="ECO:0000256" key="5">
    <source>
        <dbReference type="ARBA" id="ARBA00022692"/>
    </source>
</evidence>
<evidence type="ECO:0000256" key="4">
    <source>
        <dbReference type="ARBA" id="ARBA00022452"/>
    </source>
</evidence>
<evidence type="ECO:0000256" key="3">
    <source>
        <dbReference type="ARBA" id="ARBA00022448"/>
    </source>
</evidence>
<keyword evidence="9" id="KW-0732">Signal</keyword>
<comment type="subcellular location">
    <subcellularLocation>
        <location evidence="1">Cell outer membrane</location>
    </subcellularLocation>
</comment>
<dbReference type="Gene3D" id="1.20.1600.10">
    <property type="entry name" value="Outer membrane efflux proteins (OEP)"/>
    <property type="match status" value="1"/>
</dbReference>
<dbReference type="PANTHER" id="PTHR30026">
    <property type="entry name" value="OUTER MEMBRANE PROTEIN TOLC"/>
    <property type="match status" value="1"/>
</dbReference>
<dbReference type="AlphaFoldDB" id="A0A212JNZ1"/>
<protein>
    <recommendedName>
        <fullName evidence="11">Outer membrane efflux protein</fullName>
    </recommendedName>
</protein>
<evidence type="ECO:0008006" key="11">
    <source>
        <dbReference type="Google" id="ProtNLM"/>
    </source>
</evidence>
<gene>
    <name evidence="10" type="ORF">KL86DYS2_11956</name>
</gene>
<dbReference type="PANTHER" id="PTHR30026:SF20">
    <property type="entry name" value="OUTER MEMBRANE PROTEIN TOLC"/>
    <property type="match status" value="1"/>
</dbReference>
<evidence type="ECO:0000256" key="2">
    <source>
        <dbReference type="ARBA" id="ARBA00007613"/>
    </source>
</evidence>
<feature type="chain" id="PRO_5013120918" description="Outer membrane efflux protein" evidence="9">
    <location>
        <begin position="23"/>
        <end position="464"/>
    </location>
</feature>
<dbReference type="SUPFAM" id="SSF56954">
    <property type="entry name" value="Outer membrane efflux proteins (OEP)"/>
    <property type="match status" value="1"/>
</dbReference>
<evidence type="ECO:0000313" key="10">
    <source>
        <dbReference type="EMBL" id="SBW01035.1"/>
    </source>
</evidence>
<proteinExistence type="inferred from homology"/>
<reference evidence="10" key="1">
    <citation type="submission" date="2016-04" db="EMBL/GenBank/DDBJ databases">
        <authorList>
            <person name="Evans L.H."/>
            <person name="Alamgir A."/>
            <person name="Owens N."/>
            <person name="Weber N.D."/>
            <person name="Virtaneva K."/>
            <person name="Barbian K."/>
            <person name="Babar A."/>
            <person name="Rosenke K."/>
        </authorList>
    </citation>
    <scope>NUCLEOTIDE SEQUENCE</scope>
    <source>
        <strain evidence="10">86-2</strain>
    </source>
</reference>
<keyword evidence="7" id="KW-0998">Cell outer membrane</keyword>
<dbReference type="GO" id="GO:0009279">
    <property type="term" value="C:cell outer membrane"/>
    <property type="evidence" value="ECO:0007669"/>
    <property type="project" value="UniProtKB-SubCell"/>
</dbReference>